<protein>
    <submittedName>
        <fullName evidence="2">Uncharacterized protein</fullName>
    </submittedName>
</protein>
<evidence type="ECO:0000313" key="2">
    <source>
        <dbReference type="EMBL" id="KAF2496394.1"/>
    </source>
</evidence>
<sequence>MPQSPDEHPTPALHSHRHLHHICPPGPEAAPNLHRTSQGRAGTGTGPPNTSNAAKHASTCPPPAQPPGVGSSVTDRPFCAGCPSRRGVAWATEACWRPACHGRPVSSWSAFAALLSACSHTVPTGEG</sequence>
<evidence type="ECO:0000313" key="3">
    <source>
        <dbReference type="Proteomes" id="UP000799750"/>
    </source>
</evidence>
<name>A0A6A6QWB2_9PEZI</name>
<feature type="compositionally biased region" description="Polar residues" evidence="1">
    <location>
        <begin position="34"/>
        <end position="53"/>
    </location>
</feature>
<dbReference type="AlphaFoldDB" id="A0A6A6QWB2"/>
<keyword evidence="3" id="KW-1185">Reference proteome</keyword>
<gene>
    <name evidence="2" type="ORF">BU16DRAFT_376339</name>
</gene>
<feature type="region of interest" description="Disordered" evidence="1">
    <location>
        <begin position="1"/>
        <end position="76"/>
    </location>
</feature>
<proteinExistence type="predicted"/>
<accession>A0A6A6QWB2</accession>
<organism evidence="2 3">
    <name type="scientific">Lophium mytilinum</name>
    <dbReference type="NCBI Taxonomy" id="390894"/>
    <lineage>
        <taxon>Eukaryota</taxon>
        <taxon>Fungi</taxon>
        <taxon>Dikarya</taxon>
        <taxon>Ascomycota</taxon>
        <taxon>Pezizomycotina</taxon>
        <taxon>Dothideomycetes</taxon>
        <taxon>Pleosporomycetidae</taxon>
        <taxon>Mytilinidiales</taxon>
        <taxon>Mytilinidiaceae</taxon>
        <taxon>Lophium</taxon>
    </lineage>
</organism>
<dbReference type="EMBL" id="MU004188">
    <property type="protein sequence ID" value="KAF2496394.1"/>
    <property type="molecule type" value="Genomic_DNA"/>
</dbReference>
<evidence type="ECO:0000256" key="1">
    <source>
        <dbReference type="SAM" id="MobiDB-lite"/>
    </source>
</evidence>
<reference evidence="2" key="1">
    <citation type="journal article" date="2020" name="Stud. Mycol.">
        <title>101 Dothideomycetes genomes: a test case for predicting lifestyles and emergence of pathogens.</title>
        <authorList>
            <person name="Haridas S."/>
            <person name="Albert R."/>
            <person name="Binder M."/>
            <person name="Bloem J."/>
            <person name="Labutti K."/>
            <person name="Salamov A."/>
            <person name="Andreopoulos B."/>
            <person name="Baker S."/>
            <person name="Barry K."/>
            <person name="Bills G."/>
            <person name="Bluhm B."/>
            <person name="Cannon C."/>
            <person name="Castanera R."/>
            <person name="Culley D."/>
            <person name="Daum C."/>
            <person name="Ezra D."/>
            <person name="Gonzalez J."/>
            <person name="Henrissat B."/>
            <person name="Kuo A."/>
            <person name="Liang C."/>
            <person name="Lipzen A."/>
            <person name="Lutzoni F."/>
            <person name="Magnuson J."/>
            <person name="Mondo S."/>
            <person name="Nolan M."/>
            <person name="Ohm R."/>
            <person name="Pangilinan J."/>
            <person name="Park H.-J."/>
            <person name="Ramirez L."/>
            <person name="Alfaro M."/>
            <person name="Sun H."/>
            <person name="Tritt A."/>
            <person name="Yoshinaga Y."/>
            <person name="Zwiers L.-H."/>
            <person name="Turgeon B."/>
            <person name="Goodwin S."/>
            <person name="Spatafora J."/>
            <person name="Crous P."/>
            <person name="Grigoriev I."/>
        </authorList>
    </citation>
    <scope>NUCLEOTIDE SEQUENCE</scope>
    <source>
        <strain evidence="2">CBS 269.34</strain>
    </source>
</reference>
<dbReference type="Proteomes" id="UP000799750">
    <property type="component" value="Unassembled WGS sequence"/>
</dbReference>